<sequence length="114" mass="12422">MECWFLQFAINNNLSLNNCNLISAEILKDKGHSVPVVAVQPLLNSEEESEYSDRTELSPSQICSLDEGGTVIIWTVIQSHSAGGMATQDLGLAHWGRVRLVSSSTFSLTELASL</sequence>
<dbReference type="Proteomes" id="UP001233999">
    <property type="component" value="Unassembled WGS sequence"/>
</dbReference>
<dbReference type="GO" id="GO:0045504">
    <property type="term" value="F:dynein heavy chain binding"/>
    <property type="evidence" value="ECO:0007669"/>
    <property type="project" value="InterPro"/>
</dbReference>
<dbReference type="InterPro" id="IPR042505">
    <property type="entry name" value="DYNC2I1"/>
</dbReference>
<keyword evidence="2" id="KW-1185">Reference proteome</keyword>
<protein>
    <submittedName>
        <fullName evidence="1">Uncharacterized protein</fullName>
    </submittedName>
</protein>
<comment type="caution">
    <text evidence="1">The sequence shown here is derived from an EMBL/GenBank/DDBJ whole genome shotgun (WGS) entry which is preliminary data.</text>
</comment>
<dbReference type="GO" id="GO:0005929">
    <property type="term" value="C:cilium"/>
    <property type="evidence" value="ECO:0007669"/>
    <property type="project" value="GOC"/>
</dbReference>
<proteinExistence type="predicted"/>
<dbReference type="AlphaFoldDB" id="A0AAD8EDE8"/>
<reference evidence="1" key="2">
    <citation type="submission" date="2023-05" db="EMBL/GenBank/DDBJ databases">
        <authorList>
            <person name="Fouks B."/>
        </authorList>
    </citation>
    <scope>NUCLEOTIDE SEQUENCE</scope>
    <source>
        <strain evidence="1">Stay&amp;Tobe</strain>
        <tissue evidence="1">Testes</tissue>
    </source>
</reference>
<dbReference type="PANTHER" id="PTHR16022:SF0">
    <property type="entry name" value="CYTOPLASMIC DYNEIN 2 INTERMEDIATE CHAIN 1"/>
    <property type="match status" value="1"/>
</dbReference>
<evidence type="ECO:0000313" key="1">
    <source>
        <dbReference type="EMBL" id="KAJ9586213.1"/>
    </source>
</evidence>
<reference evidence="1" key="1">
    <citation type="journal article" date="2023" name="IScience">
        <title>Live-bearing cockroach genome reveals convergent evolutionary mechanisms linked to viviparity in insects and beyond.</title>
        <authorList>
            <person name="Fouks B."/>
            <person name="Harrison M.C."/>
            <person name="Mikhailova A.A."/>
            <person name="Marchal E."/>
            <person name="English S."/>
            <person name="Carruthers M."/>
            <person name="Jennings E.C."/>
            <person name="Chiamaka E.L."/>
            <person name="Frigard R.A."/>
            <person name="Pippel M."/>
            <person name="Attardo G.M."/>
            <person name="Benoit J.B."/>
            <person name="Bornberg-Bauer E."/>
            <person name="Tobe S.S."/>
        </authorList>
    </citation>
    <scope>NUCLEOTIDE SEQUENCE</scope>
    <source>
        <strain evidence="1">Stay&amp;Tobe</strain>
    </source>
</reference>
<dbReference type="EMBL" id="JASPKZ010007183">
    <property type="protein sequence ID" value="KAJ9586213.1"/>
    <property type="molecule type" value="Genomic_DNA"/>
</dbReference>
<evidence type="ECO:0000313" key="2">
    <source>
        <dbReference type="Proteomes" id="UP001233999"/>
    </source>
</evidence>
<gene>
    <name evidence="1" type="ORF">L9F63_020122</name>
</gene>
<accession>A0AAD8EDE8</accession>
<organism evidence="1 2">
    <name type="scientific">Diploptera punctata</name>
    <name type="common">Pacific beetle cockroach</name>
    <dbReference type="NCBI Taxonomy" id="6984"/>
    <lineage>
        <taxon>Eukaryota</taxon>
        <taxon>Metazoa</taxon>
        <taxon>Ecdysozoa</taxon>
        <taxon>Arthropoda</taxon>
        <taxon>Hexapoda</taxon>
        <taxon>Insecta</taxon>
        <taxon>Pterygota</taxon>
        <taxon>Neoptera</taxon>
        <taxon>Polyneoptera</taxon>
        <taxon>Dictyoptera</taxon>
        <taxon>Blattodea</taxon>
        <taxon>Blaberoidea</taxon>
        <taxon>Blaberidae</taxon>
        <taxon>Diplopterinae</taxon>
        <taxon>Diploptera</taxon>
    </lineage>
</organism>
<dbReference type="PANTHER" id="PTHR16022">
    <property type="entry name" value="WD REPEAT DOMAIN 60"/>
    <property type="match status" value="1"/>
</dbReference>
<dbReference type="GO" id="GO:0005868">
    <property type="term" value="C:cytoplasmic dynein complex"/>
    <property type="evidence" value="ECO:0007669"/>
    <property type="project" value="InterPro"/>
</dbReference>
<name>A0AAD8EDE8_DIPPU</name>
<dbReference type="GO" id="GO:0045503">
    <property type="term" value="F:dynein light chain binding"/>
    <property type="evidence" value="ECO:0007669"/>
    <property type="project" value="InterPro"/>
</dbReference>
<dbReference type="GO" id="GO:0042073">
    <property type="term" value="P:intraciliary transport"/>
    <property type="evidence" value="ECO:0007669"/>
    <property type="project" value="InterPro"/>
</dbReference>